<dbReference type="EMBL" id="QXTE01000009">
    <property type="protein sequence ID" value="TFK14533.1"/>
    <property type="molecule type" value="Genomic_DNA"/>
</dbReference>
<evidence type="ECO:0000313" key="2">
    <source>
        <dbReference type="Proteomes" id="UP000297703"/>
    </source>
</evidence>
<reference evidence="1 2" key="1">
    <citation type="submission" date="2019-04" db="EMBL/GenBank/DDBJ databases">
        <title>Draft genome of the big-headed turtle Platysternon megacephalum.</title>
        <authorList>
            <person name="Gong S."/>
        </authorList>
    </citation>
    <scope>NUCLEOTIDE SEQUENCE [LARGE SCALE GENOMIC DNA]</scope>
    <source>
        <strain evidence="1">DO16091913</strain>
        <tissue evidence="1">Muscle</tissue>
    </source>
</reference>
<protein>
    <submittedName>
        <fullName evidence="1">Tripeptidyl-peptidase 2</fullName>
    </submittedName>
</protein>
<organism evidence="1 2">
    <name type="scientific">Platysternon megacephalum</name>
    <name type="common">big-headed turtle</name>
    <dbReference type="NCBI Taxonomy" id="55544"/>
    <lineage>
        <taxon>Eukaryota</taxon>
        <taxon>Metazoa</taxon>
        <taxon>Chordata</taxon>
        <taxon>Craniata</taxon>
        <taxon>Vertebrata</taxon>
        <taxon>Euteleostomi</taxon>
        <taxon>Archelosauria</taxon>
        <taxon>Testudinata</taxon>
        <taxon>Testudines</taxon>
        <taxon>Cryptodira</taxon>
        <taxon>Durocryptodira</taxon>
        <taxon>Testudinoidea</taxon>
        <taxon>Platysternidae</taxon>
        <taxon>Platysternon</taxon>
    </lineage>
</organism>
<dbReference type="Proteomes" id="UP000297703">
    <property type="component" value="Unassembled WGS sequence"/>
</dbReference>
<sequence length="62" mass="7090">MPLWLRRERRPLSHCANVRTGRGRGCAGGFVSFPLNVKFKMLYGLNPGYLIYCLDLQNKDCS</sequence>
<gene>
    <name evidence="1" type="ORF">DR999_PMT01898</name>
</gene>
<accession>A0A4D9F1R0</accession>
<name>A0A4D9F1R0_9SAUR</name>
<keyword evidence="2" id="KW-1185">Reference proteome</keyword>
<evidence type="ECO:0000313" key="1">
    <source>
        <dbReference type="EMBL" id="TFK14533.1"/>
    </source>
</evidence>
<proteinExistence type="predicted"/>
<dbReference type="AlphaFoldDB" id="A0A4D9F1R0"/>
<reference evidence="1 2" key="2">
    <citation type="submission" date="2019-04" db="EMBL/GenBank/DDBJ databases">
        <title>The genome sequence of big-headed turtle.</title>
        <authorList>
            <person name="Gong S."/>
        </authorList>
    </citation>
    <scope>NUCLEOTIDE SEQUENCE [LARGE SCALE GENOMIC DNA]</scope>
    <source>
        <strain evidence="1">DO16091913</strain>
        <tissue evidence="1">Muscle</tissue>
    </source>
</reference>
<comment type="caution">
    <text evidence="1">The sequence shown here is derived from an EMBL/GenBank/DDBJ whole genome shotgun (WGS) entry which is preliminary data.</text>
</comment>